<name>A0ABU0GHB8_9CELL</name>
<reference evidence="2 3" key="1">
    <citation type="submission" date="2023-07" db="EMBL/GenBank/DDBJ databases">
        <title>Sequencing the genomes of 1000 actinobacteria strains.</title>
        <authorList>
            <person name="Klenk H.-P."/>
        </authorList>
    </citation>
    <scope>NUCLEOTIDE SEQUENCE [LARGE SCALE GENOMIC DNA]</scope>
    <source>
        <strain evidence="2 3">DSM 14785</strain>
    </source>
</reference>
<gene>
    <name evidence="2" type="ORF">JO380_000512</name>
</gene>
<protein>
    <recommendedName>
        <fullName evidence="4">Lipoprotein</fullName>
    </recommendedName>
</protein>
<keyword evidence="1" id="KW-0732">Signal</keyword>
<proteinExistence type="predicted"/>
<evidence type="ECO:0000313" key="3">
    <source>
        <dbReference type="Proteomes" id="UP001240250"/>
    </source>
</evidence>
<accession>A0ABU0GHB8</accession>
<organism evidence="2 3">
    <name type="scientific">Cellulomonas iranensis</name>
    <dbReference type="NCBI Taxonomy" id="76862"/>
    <lineage>
        <taxon>Bacteria</taxon>
        <taxon>Bacillati</taxon>
        <taxon>Actinomycetota</taxon>
        <taxon>Actinomycetes</taxon>
        <taxon>Micrococcales</taxon>
        <taxon>Cellulomonadaceae</taxon>
        <taxon>Cellulomonas</taxon>
    </lineage>
</organism>
<evidence type="ECO:0000313" key="2">
    <source>
        <dbReference type="EMBL" id="MDQ0424131.1"/>
    </source>
</evidence>
<evidence type="ECO:0008006" key="4">
    <source>
        <dbReference type="Google" id="ProtNLM"/>
    </source>
</evidence>
<evidence type="ECO:0000256" key="1">
    <source>
        <dbReference type="SAM" id="SignalP"/>
    </source>
</evidence>
<dbReference type="EMBL" id="JAUSVM010000001">
    <property type="protein sequence ID" value="MDQ0424131.1"/>
    <property type="molecule type" value="Genomic_DNA"/>
</dbReference>
<dbReference type="RefSeq" id="WP_156442016.1">
    <property type="nucleotide sequence ID" value="NZ_JAUSVM010000001.1"/>
</dbReference>
<sequence length="201" mass="21633">MRQRAVWAVVVLAAALCVGCADGSEESSYDETSAKALAGALASARSAGVDATQVEVLSGDEVTFAQYRAAVDRALGCMQEAGMEVVEQDVTRWNGRDLVTYAVGSGALPEDQGVTVQDDCYERYARYVDEFWQTSTPDGLAYEERRASALRAPLVQCLDAYAADVPEKASFRELVVLASDHAQAQPDQDCLDDVGYATWDG</sequence>
<feature type="chain" id="PRO_5045842303" description="Lipoprotein" evidence="1">
    <location>
        <begin position="24"/>
        <end position="201"/>
    </location>
</feature>
<comment type="caution">
    <text evidence="2">The sequence shown here is derived from an EMBL/GenBank/DDBJ whole genome shotgun (WGS) entry which is preliminary data.</text>
</comment>
<keyword evidence="3" id="KW-1185">Reference proteome</keyword>
<dbReference type="Proteomes" id="UP001240250">
    <property type="component" value="Unassembled WGS sequence"/>
</dbReference>
<feature type="signal peptide" evidence="1">
    <location>
        <begin position="1"/>
        <end position="23"/>
    </location>
</feature>